<dbReference type="PROSITE" id="PS50056">
    <property type="entry name" value="TYR_PHOSPHATASE_2"/>
    <property type="match status" value="1"/>
</dbReference>
<feature type="non-terminal residue" evidence="7">
    <location>
        <position position="193"/>
    </location>
</feature>
<evidence type="ECO:0000259" key="6">
    <source>
        <dbReference type="PROSITE" id="PS50056"/>
    </source>
</evidence>
<evidence type="ECO:0000256" key="3">
    <source>
        <dbReference type="ARBA" id="ARBA00022801"/>
    </source>
</evidence>
<dbReference type="InterPro" id="IPR000387">
    <property type="entry name" value="Tyr_Pase_dom"/>
</dbReference>
<keyword evidence="8" id="KW-1185">Reference proteome</keyword>
<sequence length="193" mass="21308">MVSQYDIGTVVMLNSLEGKEVYPQYWPSKGSTRYGNITLEMLSESTANGITTRKISIANTEPPKKNSTVQHLQFTAWSDPNSCPDPQEILRLLTAVQKSQQQTGNGTIVFQCSDGVGRSGVAATVMSAIEKLKNEQTVDVLQTVNLIRVKKTLCCFKCGAIHVVLQDNPSIFGFLWRICELLKAIVLWITNGL</sequence>
<dbReference type="EC" id="3.1.3.48" evidence="2"/>
<name>A0ABN8S8T0_9CNID</name>
<dbReference type="Proteomes" id="UP001159405">
    <property type="component" value="Unassembled WGS sequence"/>
</dbReference>
<dbReference type="EMBL" id="CALNXK010000536">
    <property type="protein sequence ID" value="CAH3187334.1"/>
    <property type="molecule type" value="Genomic_DNA"/>
</dbReference>
<dbReference type="PANTHER" id="PTHR19134:SF562">
    <property type="entry name" value="PROTEIN-TYROSINE-PHOSPHATASE"/>
    <property type="match status" value="1"/>
</dbReference>
<dbReference type="PANTHER" id="PTHR19134">
    <property type="entry name" value="RECEPTOR-TYPE TYROSINE-PROTEIN PHOSPHATASE"/>
    <property type="match status" value="1"/>
</dbReference>
<protein>
    <recommendedName>
        <fullName evidence="2">protein-tyrosine-phosphatase</fullName>
        <ecNumber evidence="2">3.1.3.48</ecNumber>
    </recommendedName>
</protein>
<evidence type="ECO:0000256" key="1">
    <source>
        <dbReference type="ARBA" id="ARBA00009580"/>
    </source>
</evidence>
<dbReference type="Pfam" id="PF00102">
    <property type="entry name" value="Y_phosphatase"/>
    <property type="match status" value="1"/>
</dbReference>
<dbReference type="SMART" id="SM00194">
    <property type="entry name" value="PTPc"/>
    <property type="match status" value="1"/>
</dbReference>
<evidence type="ECO:0000256" key="4">
    <source>
        <dbReference type="ARBA" id="ARBA00022912"/>
    </source>
</evidence>
<feature type="domain" description="Tyrosine-protein phosphatase" evidence="5">
    <location>
        <begin position="1"/>
        <end position="151"/>
    </location>
</feature>
<dbReference type="Gene3D" id="3.90.190.10">
    <property type="entry name" value="Protein tyrosine phosphatase superfamily"/>
    <property type="match status" value="1"/>
</dbReference>
<feature type="domain" description="Tyrosine specific protein phosphatases" evidence="6">
    <location>
        <begin position="87"/>
        <end position="151"/>
    </location>
</feature>
<keyword evidence="4" id="KW-0904">Protein phosphatase</keyword>
<evidence type="ECO:0000259" key="5">
    <source>
        <dbReference type="PROSITE" id="PS50055"/>
    </source>
</evidence>
<evidence type="ECO:0000256" key="2">
    <source>
        <dbReference type="ARBA" id="ARBA00013064"/>
    </source>
</evidence>
<dbReference type="InterPro" id="IPR029021">
    <property type="entry name" value="Prot-tyrosine_phosphatase-like"/>
</dbReference>
<dbReference type="InterPro" id="IPR003595">
    <property type="entry name" value="Tyr_Pase_cat"/>
</dbReference>
<keyword evidence="3" id="KW-0378">Hydrolase</keyword>
<gene>
    <name evidence="7" type="ORF">PLOB_00037213</name>
</gene>
<accession>A0ABN8S8T0</accession>
<dbReference type="InterPro" id="IPR000242">
    <property type="entry name" value="PTP_cat"/>
</dbReference>
<organism evidence="7 8">
    <name type="scientific">Porites lobata</name>
    <dbReference type="NCBI Taxonomy" id="104759"/>
    <lineage>
        <taxon>Eukaryota</taxon>
        <taxon>Metazoa</taxon>
        <taxon>Cnidaria</taxon>
        <taxon>Anthozoa</taxon>
        <taxon>Hexacorallia</taxon>
        <taxon>Scleractinia</taxon>
        <taxon>Fungiina</taxon>
        <taxon>Poritidae</taxon>
        <taxon>Porites</taxon>
    </lineage>
</organism>
<dbReference type="PROSITE" id="PS50055">
    <property type="entry name" value="TYR_PHOSPHATASE_PTP"/>
    <property type="match status" value="1"/>
</dbReference>
<dbReference type="SUPFAM" id="SSF52799">
    <property type="entry name" value="(Phosphotyrosine protein) phosphatases II"/>
    <property type="match status" value="1"/>
</dbReference>
<dbReference type="PRINTS" id="PR00700">
    <property type="entry name" value="PRTYPHPHTASE"/>
</dbReference>
<proteinExistence type="inferred from homology"/>
<dbReference type="InterPro" id="IPR050348">
    <property type="entry name" value="Protein-Tyr_Phosphatase"/>
</dbReference>
<comment type="similarity">
    <text evidence="1">Belongs to the protein-tyrosine phosphatase family.</text>
</comment>
<comment type="caution">
    <text evidence="7">The sequence shown here is derived from an EMBL/GenBank/DDBJ whole genome shotgun (WGS) entry which is preliminary data.</text>
</comment>
<evidence type="ECO:0000313" key="7">
    <source>
        <dbReference type="EMBL" id="CAH3187334.1"/>
    </source>
</evidence>
<reference evidence="7 8" key="1">
    <citation type="submission" date="2022-05" db="EMBL/GenBank/DDBJ databases">
        <authorList>
            <consortium name="Genoscope - CEA"/>
            <person name="William W."/>
        </authorList>
    </citation>
    <scope>NUCLEOTIDE SEQUENCE [LARGE SCALE GENOMIC DNA]</scope>
</reference>
<dbReference type="SMART" id="SM00404">
    <property type="entry name" value="PTPc_motif"/>
    <property type="match status" value="1"/>
</dbReference>
<evidence type="ECO:0000313" key="8">
    <source>
        <dbReference type="Proteomes" id="UP001159405"/>
    </source>
</evidence>